<comment type="subcellular location">
    <subcellularLocation>
        <location evidence="1">Membrane</location>
        <topology evidence="1">Multi-pass membrane protein</topology>
    </subcellularLocation>
</comment>
<feature type="compositionally biased region" description="Polar residues" evidence="5">
    <location>
        <begin position="509"/>
        <end position="520"/>
    </location>
</feature>
<keyword evidence="2 6" id="KW-0812">Transmembrane</keyword>
<feature type="transmembrane region" description="Helical" evidence="6">
    <location>
        <begin position="684"/>
        <end position="702"/>
    </location>
</feature>
<feature type="compositionally biased region" description="Gly residues" evidence="5">
    <location>
        <begin position="26"/>
        <end position="36"/>
    </location>
</feature>
<feature type="compositionally biased region" description="Polar residues" evidence="5">
    <location>
        <begin position="331"/>
        <end position="341"/>
    </location>
</feature>
<keyword evidence="3 6" id="KW-1133">Transmembrane helix</keyword>
<feature type="compositionally biased region" description="Acidic residues" evidence="5">
    <location>
        <begin position="235"/>
        <end position="255"/>
    </location>
</feature>
<evidence type="ECO:0000256" key="5">
    <source>
        <dbReference type="SAM" id="MobiDB-lite"/>
    </source>
</evidence>
<feature type="compositionally biased region" description="Basic and acidic residues" evidence="5">
    <location>
        <begin position="411"/>
        <end position="469"/>
    </location>
</feature>
<sequence length="1337" mass="143238">MTSISSAATSPAPTTPSFNRANGPAWRGGWGTGDASGEGSDAPADSANPRSKGRKQRMSKSASALKVSQSRLRMDSGGSPYRSNASSAHLQEYFHSSAGALAAAGRERDAGRDHQGNRWHAHSFPKHVDSLCDVTALVDLVDGRGGQYETLNMNEDQVRDHVKRAPKKVRSALQEYYDSQLEIIDGWREADEILESSFPTEVLRRYGTEDDVERFLAKSRFSQLHLNRLAAVDNAEDSDTGYEEDGDGDEDEDEEGIPRRGSIARAASALSGFWFNANSQKAKHRKREHSGLSSDDLEENAALLGGRDDTTSRGRRGLTRSNSGAPYGATAFSSQIPSTTPIAEHQQEGSGSTNNSKVFDAPAATSKLREYSPFSGRQSTDDDASVARGRVDPHARKDSPSGRIVSVESEASAKEGTGRASEDGSLDRKLARAREQKERDLTARESALKSTKDRDQAKATVENEERSDRLPAAADDTTDDDDGIMMAPGPSALKNSTTGFQPLAHRPGSTITLRSSTNTGGPDADFKGDRAAEGTNVLPASGQSNTAPADGKDTAPARPTSSSSSSSNNNANKNSKRTAVGTLQERERRLLLETVPGKMEKEAEVERGTQFAININLAINIVLIAGKGLAVVTSNSVSLIASFVDSVLDLLSTVIIFITSKAIAYRSSHTVWKYPVGKKRFEPLGVVVFSVLMLASFSQVLVESIERLMKVLRSGKGEIENPAELPTLGIVFMVITIVVKMFMWLLYRNSPSSGVRALAQDAQNDVVFNVASLLFPVLGSLLHAPALDPIGGIVLSLYIIKEWLETLGSTVTRLSGAVAGKEHLARALYLVTRFRQVKAVSAFELYYSGDEVIAEADVVLPINTPLKEAHDVCEVVTYCLEVLDIERAYVLAFLLSATAANFSLSAQARYVSNIREGPSPIYPSGSDSKGWEGLPSVPGATIKQLPVGSQSATLTVYETDESSYDASKILRAVIMVAGIDRVGWNEWLFLNASLVRASQGGVVDTNTVVLAAPEFHIVDDAGAYPVDPITGAPSSTTLVWADKEWGEGDNAVFPDKALMAGLPYGSVASSRPSRKNPSQRDGPGVGSFDALDALVESYLDRSRFPNLNRVVVGGFSLGGQLLNRYSLFGGSTANDDRVTYWLSSPGSFVYLNSTRPEKIGKSCSSTYDDYKFGLQGTLPAYVQVSNANTLGQRLASRTVRYLVGLMDTAAGDNGCEANAQGSSHVNKMLNWVQVVAPYLPGAPGDGSLPQNTTVSLIRNTPHNDGRVIQSDPGVATLFLEDYPSRGRNATAPPSNGDSAGTASEASGALASMRMMPRNKVILLFTSTLSIAIMATLV</sequence>
<evidence type="ECO:0000256" key="4">
    <source>
        <dbReference type="ARBA" id="ARBA00023136"/>
    </source>
</evidence>
<gene>
    <name evidence="8" type="ORF">JKIAZH3_G5291</name>
</gene>
<keyword evidence="4 6" id="KW-0472">Membrane</keyword>
<feature type="transmembrane region" description="Helical" evidence="6">
    <location>
        <begin position="639"/>
        <end position="664"/>
    </location>
</feature>
<organism evidence="8 9">
    <name type="scientific">Tilletia caries</name>
    <name type="common">wheat bunt fungus</name>
    <dbReference type="NCBI Taxonomy" id="13290"/>
    <lineage>
        <taxon>Eukaryota</taxon>
        <taxon>Fungi</taxon>
        <taxon>Dikarya</taxon>
        <taxon>Basidiomycota</taxon>
        <taxon>Ustilaginomycotina</taxon>
        <taxon>Exobasidiomycetes</taxon>
        <taxon>Tilletiales</taxon>
        <taxon>Tilletiaceae</taxon>
        <taxon>Tilletia</taxon>
    </lineage>
</organism>
<dbReference type="EMBL" id="CAJHJG010001515">
    <property type="protein sequence ID" value="CAD6913121.1"/>
    <property type="molecule type" value="Genomic_DNA"/>
</dbReference>
<dbReference type="Proteomes" id="UP000836402">
    <property type="component" value="Unassembled WGS sequence"/>
</dbReference>
<name>A0ABN7IR35_9BASI</name>
<feature type="region of interest" description="Disordered" evidence="5">
    <location>
        <begin position="303"/>
        <end position="587"/>
    </location>
</feature>
<evidence type="ECO:0000256" key="3">
    <source>
        <dbReference type="ARBA" id="ARBA00022989"/>
    </source>
</evidence>
<proteinExistence type="predicted"/>
<feature type="region of interest" description="Disordered" evidence="5">
    <location>
        <begin position="1284"/>
        <end position="1303"/>
    </location>
</feature>
<dbReference type="Pfam" id="PF01545">
    <property type="entry name" value="Cation_efflux"/>
    <property type="match status" value="1"/>
</dbReference>
<evidence type="ECO:0000256" key="6">
    <source>
        <dbReference type="SAM" id="Phobius"/>
    </source>
</evidence>
<dbReference type="PANTHER" id="PTHR35560:SF3">
    <property type="entry name" value="PEPTIDASE S9 PROLYL OLIGOPEPTIDASE CATALYTIC DOMAIN-CONTAINING PROTEIN"/>
    <property type="match status" value="1"/>
</dbReference>
<dbReference type="InterPro" id="IPR058533">
    <property type="entry name" value="Cation_efflux_TM"/>
</dbReference>
<feature type="transmembrane region" description="Helical" evidence="6">
    <location>
        <begin position="723"/>
        <end position="746"/>
    </location>
</feature>
<reference evidence="8" key="1">
    <citation type="submission" date="2020-10" db="EMBL/GenBank/DDBJ databases">
        <authorList>
            <person name="Sedaghatjoo S."/>
        </authorList>
    </citation>
    <scope>NUCLEOTIDE SEQUENCE</scope>
    <source>
        <strain evidence="8">AZH3</strain>
    </source>
</reference>
<evidence type="ECO:0000256" key="2">
    <source>
        <dbReference type="ARBA" id="ARBA00022692"/>
    </source>
</evidence>
<protein>
    <recommendedName>
        <fullName evidence="7">Cation efflux protein transmembrane domain-containing protein</fullName>
    </recommendedName>
</protein>
<dbReference type="InterPro" id="IPR036837">
    <property type="entry name" value="Cation_efflux_CTD_sf"/>
</dbReference>
<feature type="region of interest" description="Disordered" evidence="5">
    <location>
        <begin position="1"/>
        <end position="84"/>
    </location>
</feature>
<feature type="compositionally biased region" description="Low complexity" evidence="5">
    <location>
        <begin position="1"/>
        <end position="17"/>
    </location>
</feature>
<feature type="compositionally biased region" description="Polar residues" evidence="5">
    <location>
        <begin position="1291"/>
        <end position="1303"/>
    </location>
</feature>
<dbReference type="Gene3D" id="1.20.1510.10">
    <property type="entry name" value="Cation efflux protein transmembrane domain"/>
    <property type="match status" value="1"/>
</dbReference>
<dbReference type="InterPro" id="IPR027469">
    <property type="entry name" value="Cation_efflux_TMD_sf"/>
</dbReference>
<evidence type="ECO:0000313" key="9">
    <source>
        <dbReference type="Proteomes" id="UP000836402"/>
    </source>
</evidence>
<feature type="region of interest" description="Disordered" evidence="5">
    <location>
        <begin position="235"/>
        <end position="258"/>
    </location>
</feature>
<dbReference type="SUPFAM" id="SSF160240">
    <property type="entry name" value="Cation efflux protein cytoplasmic domain-like"/>
    <property type="match status" value="1"/>
</dbReference>
<evidence type="ECO:0000259" key="7">
    <source>
        <dbReference type="Pfam" id="PF01545"/>
    </source>
</evidence>
<feature type="transmembrane region" description="Helical" evidence="6">
    <location>
        <begin position="766"/>
        <end position="787"/>
    </location>
</feature>
<evidence type="ECO:0000313" key="8">
    <source>
        <dbReference type="EMBL" id="CAD6913121.1"/>
    </source>
</evidence>
<evidence type="ECO:0000256" key="1">
    <source>
        <dbReference type="ARBA" id="ARBA00004141"/>
    </source>
</evidence>
<feature type="compositionally biased region" description="Basic and acidic residues" evidence="5">
    <location>
        <begin position="389"/>
        <end position="400"/>
    </location>
</feature>
<accession>A0ABN7IR35</accession>
<feature type="compositionally biased region" description="Polar residues" evidence="5">
    <location>
        <begin position="59"/>
        <end position="71"/>
    </location>
</feature>
<dbReference type="PANTHER" id="PTHR35560">
    <property type="entry name" value="BLL0132 PROTEIN"/>
    <property type="match status" value="1"/>
</dbReference>
<keyword evidence="9" id="KW-1185">Reference proteome</keyword>
<comment type="caution">
    <text evidence="8">The sequence shown here is derived from an EMBL/GenBank/DDBJ whole genome shotgun (WGS) entry which is preliminary data.</text>
</comment>
<feature type="domain" description="Cation efflux protein transmembrane" evidence="7">
    <location>
        <begin position="615"/>
        <end position="814"/>
    </location>
</feature>
<dbReference type="InterPro" id="IPR029058">
    <property type="entry name" value="AB_hydrolase_fold"/>
</dbReference>
<dbReference type="SUPFAM" id="SSF161111">
    <property type="entry name" value="Cation efflux protein transmembrane domain-like"/>
    <property type="match status" value="1"/>
</dbReference>
<feature type="compositionally biased region" description="Low complexity" evidence="5">
    <location>
        <begin position="561"/>
        <end position="573"/>
    </location>
</feature>
<dbReference type="Gene3D" id="3.40.50.1820">
    <property type="entry name" value="alpha/beta hydrolase"/>
    <property type="match status" value="1"/>
</dbReference>
<feature type="compositionally biased region" description="Polar residues" evidence="5">
    <location>
        <begin position="348"/>
        <end position="357"/>
    </location>
</feature>